<protein>
    <submittedName>
        <fullName evidence="1">Uncharacterized protein</fullName>
    </submittedName>
</protein>
<sequence length="279" mass="32943">MDSKPTNTFKTKQSYSQPFANRRQLPLSIANIPREGSLALIPAKPLTNVYTEIVKRPNPTTSQTTSQAIITKYNKPTTKHIKGDYFEFLLHIEPEFEKTCKTPLDISKRVFYKDWHFYNSHNQKSQIYYEYILVKTDSIKISPKTYSNNPNLVTHTTISIQKIPTVTDWEQAPLYAKQFSSSFVPSTYNYFDYIDAWKYAFLFQNTENKHSWFFYFDKTFDKNQFIPYWFINQWSLHGSHKDILPPSIFDALITFIKNTDQSDKLRPSMIHFFIHCCLS</sequence>
<dbReference type="EMBL" id="BDDD01000077">
    <property type="protein sequence ID" value="GAV58572.1"/>
    <property type="molecule type" value="Genomic_DNA"/>
</dbReference>
<accession>A0A1Q3ASM1</accession>
<comment type="caution">
    <text evidence="1">The sequence shown here is derived from an EMBL/GenBank/DDBJ whole genome shotgun (WGS) entry which is preliminary data.</text>
</comment>
<proteinExistence type="predicted"/>
<dbReference type="PANTHER" id="PTHR48434:SF1">
    <property type="entry name" value="(RAPE) HYPOTHETICAL PROTEIN"/>
    <property type="match status" value="1"/>
</dbReference>
<evidence type="ECO:0000313" key="2">
    <source>
        <dbReference type="Proteomes" id="UP000187406"/>
    </source>
</evidence>
<dbReference type="PANTHER" id="PTHR48434">
    <property type="entry name" value="(RAPE) HYPOTHETICAL PROTEIN"/>
    <property type="match status" value="1"/>
</dbReference>
<name>A0A1Q3ASM1_CEPFO</name>
<evidence type="ECO:0000313" key="1">
    <source>
        <dbReference type="EMBL" id="GAV58572.1"/>
    </source>
</evidence>
<dbReference type="AlphaFoldDB" id="A0A1Q3ASM1"/>
<dbReference type="Proteomes" id="UP000187406">
    <property type="component" value="Unassembled WGS sequence"/>
</dbReference>
<keyword evidence="2" id="KW-1185">Reference proteome</keyword>
<reference evidence="2" key="1">
    <citation type="submission" date="2016-04" db="EMBL/GenBank/DDBJ databases">
        <title>Cephalotus genome sequencing.</title>
        <authorList>
            <person name="Fukushima K."/>
            <person name="Hasebe M."/>
            <person name="Fang X."/>
        </authorList>
    </citation>
    <scope>NUCLEOTIDE SEQUENCE [LARGE SCALE GENOMIC DNA]</scope>
    <source>
        <strain evidence="2">cv. St1</strain>
    </source>
</reference>
<organism evidence="1 2">
    <name type="scientific">Cephalotus follicularis</name>
    <name type="common">Albany pitcher plant</name>
    <dbReference type="NCBI Taxonomy" id="3775"/>
    <lineage>
        <taxon>Eukaryota</taxon>
        <taxon>Viridiplantae</taxon>
        <taxon>Streptophyta</taxon>
        <taxon>Embryophyta</taxon>
        <taxon>Tracheophyta</taxon>
        <taxon>Spermatophyta</taxon>
        <taxon>Magnoliopsida</taxon>
        <taxon>eudicotyledons</taxon>
        <taxon>Gunneridae</taxon>
        <taxon>Pentapetalae</taxon>
        <taxon>rosids</taxon>
        <taxon>fabids</taxon>
        <taxon>Oxalidales</taxon>
        <taxon>Cephalotaceae</taxon>
        <taxon>Cephalotus</taxon>
    </lineage>
</organism>
<dbReference type="OrthoDB" id="1743486at2759"/>
<gene>
    <name evidence="1" type="ORF">CFOL_v3_02105</name>
</gene>
<dbReference type="InParanoid" id="A0A1Q3ASM1"/>